<dbReference type="AlphaFoldDB" id="A0A239I4P3"/>
<evidence type="ECO:0000256" key="2">
    <source>
        <dbReference type="SAM" id="MobiDB-lite"/>
    </source>
</evidence>
<evidence type="ECO:0000256" key="1">
    <source>
        <dbReference type="ARBA" id="ARBA00023239"/>
    </source>
</evidence>
<feature type="region of interest" description="Disordered" evidence="2">
    <location>
        <begin position="566"/>
        <end position="626"/>
    </location>
</feature>
<evidence type="ECO:0000313" key="4">
    <source>
        <dbReference type="Proteomes" id="UP000198282"/>
    </source>
</evidence>
<dbReference type="Proteomes" id="UP000198282">
    <property type="component" value="Unassembled WGS sequence"/>
</dbReference>
<accession>A0A239I4P3</accession>
<reference evidence="3 4" key="1">
    <citation type="submission" date="2017-06" db="EMBL/GenBank/DDBJ databases">
        <authorList>
            <person name="Kim H.J."/>
            <person name="Triplett B.A."/>
        </authorList>
    </citation>
    <scope>NUCLEOTIDE SEQUENCE [LARGE SCALE GENOMIC DNA]</scope>
    <source>
        <strain evidence="3 4">CGMCC 4.2132</strain>
    </source>
</reference>
<sequence length="626" mass="64425">MIVVLDGARLTCEQVHRAAHGSGILMGSTQHAELAWRTAGSLTGPVYGQTTGVGANKDVPVEASGLDLLRSHAGGAGPLIEESRARATLVVRLNQLLTGGSGLDPALLPALASAVNRGLTPPIRTYGAIGTGDLTALATTALCLLGELPWTPASGEGHARSADATPRLPSDSGDVPRFALASGDALPFISSGAATLADAALACHRLRLLLTAATAVAAHSFRAVDASLEPLAQAVQRRPNQAAVAAGLRALVGATSPRHIQDPYGYRAFPQVHGAVLDALDYAEQAVTEDLNTAPENPLIADGRAWHNGNFHSARVALALDALRAALVQTATLSATRLTTLTDPAHTGLLPFLAERPGLSGVMILEYVAHSALAALRQLAVPVTLGTGVLSLGTEDHASFTPQAARSTLAATEPFEIILACELVAAVRALRQRGLPCDIPLDPAMADRPLDGDIDAARGLLPGLALHRPPRPRVEAVEITAGSADRTARAELRGLDDTAAAGVAVGRGHDHTDGGADDAVDVPVDRGEPGGEQTRHGMVVVAHHGHVGGDPEALLVRRRVHPVGDRVAEAEEGPVPVAEHPAGDLRGGRQRLGSGDHLDVQPQPPALGEDVHVRGPVGSAGHGRGE</sequence>
<dbReference type="Gene3D" id="1.20.200.10">
    <property type="entry name" value="Fumarase/aspartase (Central domain)"/>
    <property type="match status" value="1"/>
</dbReference>
<proteinExistence type="predicted"/>
<dbReference type="InterPro" id="IPR008948">
    <property type="entry name" value="L-Aspartase-like"/>
</dbReference>
<dbReference type="Gene3D" id="1.10.275.10">
    <property type="entry name" value="Fumarase/aspartase (N-terminal domain)"/>
    <property type="match status" value="1"/>
</dbReference>
<dbReference type="GO" id="GO:0016841">
    <property type="term" value="F:ammonia-lyase activity"/>
    <property type="evidence" value="ECO:0007669"/>
    <property type="project" value="UniProtKB-ARBA"/>
</dbReference>
<dbReference type="InterPro" id="IPR024083">
    <property type="entry name" value="Fumarase/histidase_N"/>
</dbReference>
<keyword evidence="1 3" id="KW-0456">Lyase</keyword>
<dbReference type="Pfam" id="PF00221">
    <property type="entry name" value="Lyase_aromatic"/>
    <property type="match status" value="1"/>
</dbReference>
<gene>
    <name evidence="3" type="ORF">SAMN05216276_1018104</name>
</gene>
<name>A0A239I4P3_9ACTN</name>
<evidence type="ECO:0000313" key="3">
    <source>
        <dbReference type="EMBL" id="SNS88258.1"/>
    </source>
</evidence>
<dbReference type="SUPFAM" id="SSF48557">
    <property type="entry name" value="L-aspartase-like"/>
    <property type="match status" value="1"/>
</dbReference>
<dbReference type="PANTHER" id="PTHR10362">
    <property type="entry name" value="HISTIDINE AMMONIA-LYASE"/>
    <property type="match status" value="1"/>
</dbReference>
<keyword evidence="4" id="KW-1185">Reference proteome</keyword>
<dbReference type="EMBL" id="FZOD01000018">
    <property type="protein sequence ID" value="SNS88258.1"/>
    <property type="molecule type" value="Genomic_DNA"/>
</dbReference>
<dbReference type="InterPro" id="IPR001106">
    <property type="entry name" value="Aromatic_Lyase"/>
</dbReference>
<organism evidence="3 4">
    <name type="scientific">Streptosporangium subroseum</name>
    <dbReference type="NCBI Taxonomy" id="106412"/>
    <lineage>
        <taxon>Bacteria</taxon>
        <taxon>Bacillati</taxon>
        <taxon>Actinomycetota</taxon>
        <taxon>Actinomycetes</taxon>
        <taxon>Streptosporangiales</taxon>
        <taxon>Streptosporangiaceae</taxon>
        <taxon>Streptosporangium</taxon>
    </lineage>
</organism>
<protein>
    <submittedName>
        <fullName evidence="3">Histidine ammonia-lyase</fullName>
    </submittedName>
</protein>